<dbReference type="InterPro" id="IPR013154">
    <property type="entry name" value="ADH-like_N"/>
</dbReference>
<keyword evidence="9" id="KW-1185">Reference proteome</keyword>
<dbReference type="CDD" id="cd05188">
    <property type="entry name" value="MDR"/>
    <property type="match status" value="1"/>
</dbReference>
<dbReference type="Pfam" id="PF08240">
    <property type="entry name" value="ADH_N"/>
    <property type="match status" value="1"/>
</dbReference>
<dbReference type="Pfam" id="PF00107">
    <property type="entry name" value="ADH_zinc_N"/>
    <property type="match status" value="1"/>
</dbReference>
<keyword evidence="4" id="KW-0862">Zinc</keyword>
<feature type="domain" description="Alcohol dehydrogenase-like C-terminal" evidence="6">
    <location>
        <begin position="185"/>
        <end position="327"/>
    </location>
</feature>
<dbReference type="AlphaFoldDB" id="A0AAD5XIZ6"/>
<comment type="caution">
    <text evidence="8">The sequence shown here is derived from an EMBL/GenBank/DDBJ whole genome shotgun (WGS) entry which is preliminary data.</text>
</comment>
<dbReference type="EMBL" id="JADGJQ010000090">
    <property type="protein sequence ID" value="KAJ3170936.1"/>
    <property type="molecule type" value="Genomic_DNA"/>
</dbReference>
<evidence type="ECO:0008006" key="10">
    <source>
        <dbReference type="Google" id="ProtNLM"/>
    </source>
</evidence>
<sequence length="377" mass="39296">MSTHRAVVLSNLGDKPIIEQRLTRLPAAGQILVAPLFSPVLSYQHAVHSGERGNPLALPMVPGTAAVGRVVAVGPDATKLKAGDLVFLDATLRGRDDPGITSLQGLFRIHAALDDTWHDGSWAERFLVPLENAFKLEADAVAANGATMSQLTAIPQLVVPYGGWRTGGLRPGGVVAIAYASGAFGGAAIDVALGMGASRVVALGRRAETLVPAVRAFDKAAARPGIVVPVVLSGDPDRDAKAIRAATQGERGLDVFLDLSPAAAASSCTALLAAAVLALKPGGTLVLMGGVREPVAVPYQLVMLRNITIKGRFMFLREWVEELIALIECGSVSLARQTVQCFSLDDHERAVQAAKDDAGSGKCVALTPVIESQDTSL</sequence>
<evidence type="ECO:0000256" key="3">
    <source>
        <dbReference type="ARBA" id="ARBA00022723"/>
    </source>
</evidence>
<evidence type="ECO:0000256" key="1">
    <source>
        <dbReference type="ARBA" id="ARBA00001947"/>
    </source>
</evidence>
<dbReference type="SUPFAM" id="SSF51735">
    <property type="entry name" value="NAD(P)-binding Rossmann-fold domains"/>
    <property type="match status" value="1"/>
</dbReference>
<dbReference type="InterPro" id="IPR013149">
    <property type="entry name" value="ADH-like_C"/>
</dbReference>
<organism evidence="8 9">
    <name type="scientific">Geranomyces variabilis</name>
    <dbReference type="NCBI Taxonomy" id="109894"/>
    <lineage>
        <taxon>Eukaryota</taxon>
        <taxon>Fungi</taxon>
        <taxon>Fungi incertae sedis</taxon>
        <taxon>Chytridiomycota</taxon>
        <taxon>Chytridiomycota incertae sedis</taxon>
        <taxon>Chytridiomycetes</taxon>
        <taxon>Spizellomycetales</taxon>
        <taxon>Powellomycetaceae</taxon>
        <taxon>Geranomyces</taxon>
    </lineage>
</organism>
<comment type="cofactor">
    <cofactor evidence="1">
        <name>Zn(2+)</name>
        <dbReference type="ChEBI" id="CHEBI:29105"/>
    </cofactor>
</comment>
<dbReference type="InterPro" id="IPR011032">
    <property type="entry name" value="GroES-like_sf"/>
</dbReference>
<feature type="domain" description="Alcohol dehydrogenase-like N-terminal" evidence="7">
    <location>
        <begin position="52"/>
        <end position="137"/>
    </location>
</feature>
<evidence type="ECO:0000259" key="7">
    <source>
        <dbReference type="Pfam" id="PF08240"/>
    </source>
</evidence>
<evidence type="ECO:0000256" key="5">
    <source>
        <dbReference type="ARBA" id="ARBA00023002"/>
    </source>
</evidence>
<dbReference type="Gene3D" id="3.40.50.720">
    <property type="entry name" value="NAD(P)-binding Rossmann-like Domain"/>
    <property type="match status" value="1"/>
</dbReference>
<keyword evidence="5" id="KW-0560">Oxidoreductase</keyword>
<reference evidence="8" key="1">
    <citation type="submission" date="2020-05" db="EMBL/GenBank/DDBJ databases">
        <title>Phylogenomic resolution of chytrid fungi.</title>
        <authorList>
            <person name="Stajich J.E."/>
            <person name="Amses K."/>
            <person name="Simmons R."/>
            <person name="Seto K."/>
            <person name="Myers J."/>
            <person name="Bonds A."/>
            <person name="Quandt C.A."/>
            <person name="Barry K."/>
            <person name="Liu P."/>
            <person name="Grigoriev I."/>
            <person name="Longcore J.E."/>
            <person name="James T.Y."/>
        </authorList>
    </citation>
    <scope>NUCLEOTIDE SEQUENCE</scope>
    <source>
        <strain evidence="8">JEL0379</strain>
    </source>
</reference>
<name>A0AAD5XIZ6_9FUNG</name>
<evidence type="ECO:0000313" key="9">
    <source>
        <dbReference type="Proteomes" id="UP001212152"/>
    </source>
</evidence>
<dbReference type="SUPFAM" id="SSF50129">
    <property type="entry name" value="GroES-like"/>
    <property type="match status" value="1"/>
</dbReference>
<dbReference type="InterPro" id="IPR036291">
    <property type="entry name" value="NAD(P)-bd_dom_sf"/>
</dbReference>
<dbReference type="Gene3D" id="3.90.180.10">
    <property type="entry name" value="Medium-chain alcohol dehydrogenases, catalytic domain"/>
    <property type="match status" value="1"/>
</dbReference>
<evidence type="ECO:0000256" key="2">
    <source>
        <dbReference type="ARBA" id="ARBA00008072"/>
    </source>
</evidence>
<dbReference type="GO" id="GO:0046872">
    <property type="term" value="F:metal ion binding"/>
    <property type="evidence" value="ECO:0007669"/>
    <property type="project" value="UniProtKB-KW"/>
</dbReference>
<dbReference type="GO" id="GO:0016491">
    <property type="term" value="F:oxidoreductase activity"/>
    <property type="evidence" value="ECO:0007669"/>
    <property type="project" value="UniProtKB-KW"/>
</dbReference>
<dbReference type="Proteomes" id="UP001212152">
    <property type="component" value="Unassembled WGS sequence"/>
</dbReference>
<proteinExistence type="inferred from homology"/>
<accession>A0AAD5XIZ6</accession>
<gene>
    <name evidence="8" type="ORF">HDU87_008638</name>
</gene>
<dbReference type="PANTHER" id="PTHR43350:SF17">
    <property type="entry name" value="NAD-DEPENDENT ALCOHOL DEHYDROGENASE"/>
    <property type="match status" value="1"/>
</dbReference>
<protein>
    <recommendedName>
        <fullName evidence="10">Alcohol dehydrogenase</fullName>
    </recommendedName>
</protein>
<evidence type="ECO:0000256" key="4">
    <source>
        <dbReference type="ARBA" id="ARBA00022833"/>
    </source>
</evidence>
<comment type="similarity">
    <text evidence="2">Belongs to the zinc-containing alcohol dehydrogenase family.</text>
</comment>
<evidence type="ECO:0000259" key="6">
    <source>
        <dbReference type="Pfam" id="PF00107"/>
    </source>
</evidence>
<keyword evidence="3" id="KW-0479">Metal-binding</keyword>
<dbReference type="PANTHER" id="PTHR43350">
    <property type="entry name" value="NAD-DEPENDENT ALCOHOL DEHYDROGENASE"/>
    <property type="match status" value="1"/>
</dbReference>
<evidence type="ECO:0000313" key="8">
    <source>
        <dbReference type="EMBL" id="KAJ3170936.1"/>
    </source>
</evidence>